<dbReference type="Gene3D" id="1.10.10.10">
    <property type="entry name" value="Winged helix-like DNA-binding domain superfamily/Winged helix DNA-binding domain"/>
    <property type="match status" value="1"/>
</dbReference>
<organism evidence="1 2">
    <name type="scientific">Candidatus Yanofskybacteria bacterium RIFCSPHIGHO2_02_FULL_39_10</name>
    <dbReference type="NCBI Taxonomy" id="1802674"/>
    <lineage>
        <taxon>Bacteria</taxon>
        <taxon>Candidatus Yanofskyibacteriota</taxon>
    </lineage>
</organism>
<proteinExistence type="predicted"/>
<dbReference type="EMBL" id="MGJO01000009">
    <property type="protein sequence ID" value="OGN09898.1"/>
    <property type="molecule type" value="Genomic_DNA"/>
</dbReference>
<dbReference type="InterPro" id="IPR036390">
    <property type="entry name" value="WH_DNA-bd_sf"/>
</dbReference>
<sequence length="216" mass="24808">MKIEDTTNSFTETLILIANFFPHLKDDFFVKKLRTKMAILMRGYIKFRSWEDSADVAQYYIAEKLISDTDAILELLEVINHLRVIKETTPLLLANQSLLALKLEFVKIKNNLSVNLEKKDNNVSAVASKSDNKNQASIINAVVSQKNILQKRELNPNKEKILNFIKKSPNARTKDIIHEFNALSDRTVKRNLGELLRVGLINKKIENKAVYYSAKF</sequence>
<name>A0A1F8FBF8_9BACT</name>
<dbReference type="AlphaFoldDB" id="A0A1F8FBF8"/>
<evidence type="ECO:0000313" key="1">
    <source>
        <dbReference type="EMBL" id="OGN09898.1"/>
    </source>
</evidence>
<reference evidence="1 2" key="1">
    <citation type="journal article" date="2016" name="Nat. Commun.">
        <title>Thousands of microbial genomes shed light on interconnected biogeochemical processes in an aquifer system.</title>
        <authorList>
            <person name="Anantharaman K."/>
            <person name="Brown C.T."/>
            <person name="Hug L.A."/>
            <person name="Sharon I."/>
            <person name="Castelle C.J."/>
            <person name="Probst A.J."/>
            <person name="Thomas B.C."/>
            <person name="Singh A."/>
            <person name="Wilkins M.J."/>
            <person name="Karaoz U."/>
            <person name="Brodie E.L."/>
            <person name="Williams K.H."/>
            <person name="Hubbard S.S."/>
            <person name="Banfield J.F."/>
        </authorList>
    </citation>
    <scope>NUCLEOTIDE SEQUENCE [LARGE SCALE GENOMIC DNA]</scope>
</reference>
<protein>
    <recommendedName>
        <fullName evidence="3">HTH deoR-type domain-containing protein</fullName>
    </recommendedName>
</protein>
<dbReference type="SUPFAM" id="SSF46785">
    <property type="entry name" value="Winged helix' DNA-binding domain"/>
    <property type="match status" value="1"/>
</dbReference>
<evidence type="ECO:0000313" key="2">
    <source>
        <dbReference type="Proteomes" id="UP000178908"/>
    </source>
</evidence>
<gene>
    <name evidence="1" type="ORF">A3C61_01425</name>
</gene>
<evidence type="ECO:0008006" key="3">
    <source>
        <dbReference type="Google" id="ProtNLM"/>
    </source>
</evidence>
<dbReference type="Proteomes" id="UP000178908">
    <property type="component" value="Unassembled WGS sequence"/>
</dbReference>
<comment type="caution">
    <text evidence="1">The sequence shown here is derived from an EMBL/GenBank/DDBJ whole genome shotgun (WGS) entry which is preliminary data.</text>
</comment>
<accession>A0A1F8FBF8</accession>
<dbReference type="InterPro" id="IPR036388">
    <property type="entry name" value="WH-like_DNA-bd_sf"/>
</dbReference>